<dbReference type="EMBL" id="BAAAHG010000071">
    <property type="protein sequence ID" value="GAA0930596.1"/>
    <property type="molecule type" value="Genomic_DNA"/>
</dbReference>
<feature type="compositionally biased region" description="Low complexity" evidence="1">
    <location>
        <begin position="14"/>
        <end position="23"/>
    </location>
</feature>
<protein>
    <recommendedName>
        <fullName evidence="4">Lipoprotein</fullName>
    </recommendedName>
</protein>
<proteinExistence type="predicted"/>
<evidence type="ECO:0000256" key="1">
    <source>
        <dbReference type="SAM" id="MobiDB-lite"/>
    </source>
</evidence>
<sequence>MAATALSGCVTVQRPPVSVAPAVSSPPPAPRPDRTAGRQTVQPPAREALEFVGSSPSPSSPEPDGHTRPPVVPSPAKKRRNPPVVRSPGRRAPSHPAGPRHTPVPPRLQDPLPQPADLCALGRQYGGWKPDSPEARICKQTYGR</sequence>
<evidence type="ECO:0008006" key="4">
    <source>
        <dbReference type="Google" id="ProtNLM"/>
    </source>
</evidence>
<dbReference type="Proteomes" id="UP001501005">
    <property type="component" value="Unassembled WGS sequence"/>
</dbReference>
<keyword evidence="3" id="KW-1185">Reference proteome</keyword>
<evidence type="ECO:0000313" key="3">
    <source>
        <dbReference type="Proteomes" id="UP001501005"/>
    </source>
</evidence>
<organism evidence="2 3">
    <name type="scientific">Streptomyces thermoalcalitolerans</name>
    <dbReference type="NCBI Taxonomy" id="65605"/>
    <lineage>
        <taxon>Bacteria</taxon>
        <taxon>Bacillati</taxon>
        <taxon>Actinomycetota</taxon>
        <taxon>Actinomycetes</taxon>
        <taxon>Kitasatosporales</taxon>
        <taxon>Streptomycetaceae</taxon>
        <taxon>Streptomyces</taxon>
    </lineage>
</organism>
<comment type="caution">
    <text evidence="2">The sequence shown here is derived from an EMBL/GenBank/DDBJ whole genome shotgun (WGS) entry which is preliminary data.</text>
</comment>
<reference evidence="2 3" key="1">
    <citation type="journal article" date="2019" name="Int. J. Syst. Evol. Microbiol.">
        <title>The Global Catalogue of Microorganisms (GCM) 10K type strain sequencing project: providing services to taxonomists for standard genome sequencing and annotation.</title>
        <authorList>
            <consortium name="The Broad Institute Genomics Platform"/>
            <consortium name="The Broad Institute Genome Sequencing Center for Infectious Disease"/>
            <person name="Wu L."/>
            <person name="Ma J."/>
        </authorList>
    </citation>
    <scope>NUCLEOTIDE SEQUENCE [LARGE SCALE GENOMIC DNA]</scope>
    <source>
        <strain evidence="2 3">JCM 10673</strain>
    </source>
</reference>
<name>A0ABN1PPB6_9ACTN</name>
<feature type="region of interest" description="Disordered" evidence="1">
    <location>
        <begin position="1"/>
        <end position="144"/>
    </location>
</feature>
<feature type="compositionally biased region" description="Pro residues" evidence="1">
    <location>
        <begin position="102"/>
        <end position="114"/>
    </location>
</feature>
<accession>A0ABN1PPB6</accession>
<evidence type="ECO:0000313" key="2">
    <source>
        <dbReference type="EMBL" id="GAA0930596.1"/>
    </source>
</evidence>
<gene>
    <name evidence="2" type="ORF">GCM10009549_53970</name>
</gene>